<evidence type="ECO:0000313" key="12">
    <source>
        <dbReference type="EMBL" id="KAG8081610.1"/>
    </source>
</evidence>
<evidence type="ECO:0000256" key="1">
    <source>
        <dbReference type="ARBA" id="ARBA00004167"/>
    </source>
</evidence>
<evidence type="ECO:0000256" key="7">
    <source>
        <dbReference type="ARBA" id="ARBA00023136"/>
    </source>
</evidence>
<keyword evidence="4" id="KW-0732">Signal</keyword>
<feature type="region of interest" description="Disordered" evidence="10">
    <location>
        <begin position="1"/>
        <end position="34"/>
    </location>
</feature>
<dbReference type="Proteomes" id="UP000729402">
    <property type="component" value="Unassembled WGS sequence"/>
</dbReference>
<gene>
    <name evidence="12" type="ORF">GUJ93_ZPchr0286g2802</name>
</gene>
<protein>
    <recommendedName>
        <fullName evidence="11">Leucine-rich repeat-containing N-terminal plant-type domain-containing protein</fullName>
    </recommendedName>
</protein>
<keyword evidence="7" id="KW-0472">Membrane</keyword>
<evidence type="ECO:0000256" key="9">
    <source>
        <dbReference type="ARBA" id="ARBA00023180"/>
    </source>
</evidence>
<accession>A0A8J5TEC4</accession>
<comment type="caution">
    <text evidence="12">The sequence shown here is derived from an EMBL/GenBank/DDBJ whole genome shotgun (WGS) entry which is preliminary data.</text>
</comment>
<dbReference type="GO" id="GO:0016020">
    <property type="term" value="C:membrane"/>
    <property type="evidence" value="ECO:0007669"/>
    <property type="project" value="UniProtKB-SubCell"/>
</dbReference>
<evidence type="ECO:0000256" key="10">
    <source>
        <dbReference type="SAM" id="MobiDB-lite"/>
    </source>
</evidence>
<proteinExistence type="predicted"/>
<keyword evidence="13" id="KW-1185">Reference proteome</keyword>
<keyword evidence="5" id="KW-0677">Repeat</keyword>
<evidence type="ECO:0000259" key="11">
    <source>
        <dbReference type="Pfam" id="PF08263"/>
    </source>
</evidence>
<sequence>MAPPSGPAPCMAPSRLPMPAGRHMPAEPTEPGRPVEPIRSVRLLLLIAALALLQAAVAAIHPADLAVLHDLQRSLTNADVLAWPANTDPCAWPHISCDRADRVNNMDLKNAGLAGWLPPTFATLDALEGLNLQNNSLSSPLLGATGCTTAGRRGSLDKTKN</sequence>
<name>A0A8J5TEC4_ZIZPA</name>
<reference evidence="12" key="2">
    <citation type="submission" date="2021-02" db="EMBL/GenBank/DDBJ databases">
        <authorList>
            <person name="Kimball J.A."/>
            <person name="Haas M.W."/>
            <person name="Macchietto M."/>
            <person name="Kono T."/>
            <person name="Duquette J."/>
            <person name="Shao M."/>
        </authorList>
    </citation>
    <scope>NUCLEOTIDE SEQUENCE</scope>
    <source>
        <tissue evidence="12">Fresh leaf tissue</tissue>
    </source>
</reference>
<organism evidence="12 13">
    <name type="scientific">Zizania palustris</name>
    <name type="common">Northern wild rice</name>
    <dbReference type="NCBI Taxonomy" id="103762"/>
    <lineage>
        <taxon>Eukaryota</taxon>
        <taxon>Viridiplantae</taxon>
        <taxon>Streptophyta</taxon>
        <taxon>Embryophyta</taxon>
        <taxon>Tracheophyta</taxon>
        <taxon>Spermatophyta</taxon>
        <taxon>Magnoliopsida</taxon>
        <taxon>Liliopsida</taxon>
        <taxon>Poales</taxon>
        <taxon>Poaceae</taxon>
        <taxon>BOP clade</taxon>
        <taxon>Oryzoideae</taxon>
        <taxon>Oryzeae</taxon>
        <taxon>Zizaniinae</taxon>
        <taxon>Zizania</taxon>
    </lineage>
</organism>
<dbReference type="EMBL" id="JAAALK010000152">
    <property type="protein sequence ID" value="KAG8081610.1"/>
    <property type="molecule type" value="Genomic_DNA"/>
</dbReference>
<evidence type="ECO:0000256" key="6">
    <source>
        <dbReference type="ARBA" id="ARBA00022989"/>
    </source>
</evidence>
<reference evidence="12" key="1">
    <citation type="journal article" date="2021" name="bioRxiv">
        <title>Whole Genome Assembly and Annotation of Northern Wild Rice, Zizania palustris L., Supports a Whole Genome Duplication in the Zizania Genus.</title>
        <authorList>
            <person name="Haas M."/>
            <person name="Kono T."/>
            <person name="Macchietto M."/>
            <person name="Millas R."/>
            <person name="McGilp L."/>
            <person name="Shao M."/>
            <person name="Duquette J."/>
            <person name="Hirsch C.N."/>
            <person name="Kimball J."/>
        </authorList>
    </citation>
    <scope>NUCLEOTIDE SEQUENCE</scope>
    <source>
        <tissue evidence="12">Fresh leaf tissue</tissue>
    </source>
</reference>
<evidence type="ECO:0000256" key="3">
    <source>
        <dbReference type="ARBA" id="ARBA00022692"/>
    </source>
</evidence>
<evidence type="ECO:0000256" key="4">
    <source>
        <dbReference type="ARBA" id="ARBA00022729"/>
    </source>
</evidence>
<dbReference type="AlphaFoldDB" id="A0A8J5TEC4"/>
<dbReference type="InterPro" id="IPR013210">
    <property type="entry name" value="LRR_N_plant-typ"/>
</dbReference>
<dbReference type="InterPro" id="IPR052422">
    <property type="entry name" value="Auxin_Ser/Thr_Kinase"/>
</dbReference>
<feature type="domain" description="Leucine-rich repeat-containing N-terminal plant-type" evidence="11">
    <location>
        <begin position="62"/>
        <end position="98"/>
    </location>
</feature>
<evidence type="ECO:0000256" key="2">
    <source>
        <dbReference type="ARBA" id="ARBA00022614"/>
    </source>
</evidence>
<comment type="subcellular location">
    <subcellularLocation>
        <location evidence="1">Membrane</location>
        <topology evidence="1">Single-pass membrane protein</topology>
    </subcellularLocation>
</comment>
<evidence type="ECO:0000313" key="13">
    <source>
        <dbReference type="Proteomes" id="UP000729402"/>
    </source>
</evidence>
<evidence type="ECO:0000256" key="5">
    <source>
        <dbReference type="ARBA" id="ARBA00022737"/>
    </source>
</evidence>
<dbReference type="PANTHER" id="PTHR47986:SF1">
    <property type="entry name" value="OS04G0685900 PROTEIN"/>
    <property type="match status" value="1"/>
</dbReference>
<keyword evidence="6" id="KW-1133">Transmembrane helix</keyword>
<keyword evidence="8" id="KW-0675">Receptor</keyword>
<evidence type="ECO:0000256" key="8">
    <source>
        <dbReference type="ARBA" id="ARBA00023170"/>
    </source>
</evidence>
<dbReference type="PANTHER" id="PTHR47986">
    <property type="entry name" value="OSJNBA0070M12.3 PROTEIN"/>
    <property type="match status" value="1"/>
</dbReference>
<keyword evidence="2" id="KW-0433">Leucine-rich repeat</keyword>
<dbReference type="Pfam" id="PF08263">
    <property type="entry name" value="LRRNT_2"/>
    <property type="match status" value="1"/>
</dbReference>
<keyword evidence="3" id="KW-0812">Transmembrane</keyword>
<keyword evidence="9" id="KW-0325">Glycoprotein</keyword>